<comment type="caution">
    <text evidence="5">The sequence shown here is derived from an EMBL/GenBank/DDBJ whole genome shotgun (WGS) entry which is preliminary data.</text>
</comment>
<dbReference type="SUPFAM" id="SSF53756">
    <property type="entry name" value="UDP-Glycosyltransferase/glycogen phosphorylase"/>
    <property type="match status" value="1"/>
</dbReference>
<dbReference type="PATRIC" id="fig|1441730.3.peg.433"/>
<dbReference type="Pfam" id="PF00534">
    <property type="entry name" value="Glycos_transf_1"/>
    <property type="match status" value="1"/>
</dbReference>
<keyword evidence="2 5" id="KW-0808">Transferase</keyword>
<dbReference type="GO" id="GO:0016757">
    <property type="term" value="F:glycosyltransferase activity"/>
    <property type="evidence" value="ECO:0007669"/>
    <property type="project" value="UniProtKB-KW"/>
</dbReference>
<gene>
    <name evidence="5" type="ORF">Z045_02060</name>
</gene>
<sequence length="360" mass="38250">MRTDATLVTSPKLAHRIGFGALALRPSGSGVQTYIRELLTALDPLLPSAALRATVQCDATGELPPRVTPSVRPVADGVRRMLYAKMPVRGVDLFHSLDVDLPALCSGVTVSTFHDLAVFDTPWAFGKYRAAGERALLRDAMRRADVLVAVSNFTAERLRALCGRDAVVTPLAPAAWAKPPTPEEVRDIRRAYRLPERFVLQVGTVEPRKDVALVADACRILDVPLVLAGAGSTGPDAPAGSIGLGYVPTEHLPALYAAATAVAYASRYEGFGLPPLEAMACGGAVVTSAVGALPDVVDDGALLVTEHTVTSWTAALRVVVHDRDTADALRTRGREVAATSTWTRTAELTRDAYRSAGLRI</sequence>
<dbReference type="AlphaFoldDB" id="A0A0V9UQN7"/>
<keyword evidence="1" id="KW-0328">Glycosyltransferase</keyword>
<feature type="domain" description="Glycosyltransferase subfamily 4-like N-terminal" evidence="4">
    <location>
        <begin position="69"/>
        <end position="165"/>
    </location>
</feature>
<name>A0A0V9UQN7_9NOCA</name>
<evidence type="ECO:0000313" key="6">
    <source>
        <dbReference type="Proteomes" id="UP000053060"/>
    </source>
</evidence>
<dbReference type="InterPro" id="IPR028098">
    <property type="entry name" value="Glyco_trans_4-like_N"/>
</dbReference>
<dbReference type="Pfam" id="PF13439">
    <property type="entry name" value="Glyco_transf_4"/>
    <property type="match status" value="1"/>
</dbReference>
<organism evidence="5 6">
    <name type="scientific">Rhodococcus pyridinivorans KG-16</name>
    <dbReference type="NCBI Taxonomy" id="1441730"/>
    <lineage>
        <taxon>Bacteria</taxon>
        <taxon>Bacillati</taxon>
        <taxon>Actinomycetota</taxon>
        <taxon>Actinomycetes</taxon>
        <taxon>Mycobacteriales</taxon>
        <taxon>Nocardiaceae</taxon>
        <taxon>Rhodococcus</taxon>
    </lineage>
</organism>
<dbReference type="Proteomes" id="UP000053060">
    <property type="component" value="Unassembled WGS sequence"/>
</dbReference>
<dbReference type="RefSeq" id="WP_060650387.1">
    <property type="nucleotide sequence ID" value="NZ_AZXY01000001.1"/>
</dbReference>
<dbReference type="InterPro" id="IPR001296">
    <property type="entry name" value="Glyco_trans_1"/>
</dbReference>
<protein>
    <submittedName>
        <fullName evidence="5">Glycosyltransferase</fullName>
    </submittedName>
</protein>
<reference evidence="6" key="1">
    <citation type="submission" date="2015-01" db="EMBL/GenBank/DDBJ databases">
        <title>Draft genome sequence of Rhodococcus pyridinivorans strain KG-16, a hydrocarbon-degrading bacterium.</title>
        <authorList>
            <person name="Aggarwal R.K."/>
            <person name="Dawar C."/>
        </authorList>
    </citation>
    <scope>NUCLEOTIDE SEQUENCE [LARGE SCALE GENOMIC DNA]</scope>
    <source>
        <strain evidence="6">KG-16</strain>
    </source>
</reference>
<feature type="domain" description="Glycosyl transferase family 1" evidence="3">
    <location>
        <begin position="195"/>
        <end position="335"/>
    </location>
</feature>
<dbReference type="PANTHER" id="PTHR46401">
    <property type="entry name" value="GLYCOSYLTRANSFERASE WBBK-RELATED"/>
    <property type="match status" value="1"/>
</dbReference>
<evidence type="ECO:0000256" key="1">
    <source>
        <dbReference type="ARBA" id="ARBA00022676"/>
    </source>
</evidence>
<dbReference type="EMBL" id="AZXY01000001">
    <property type="protein sequence ID" value="KSZ60271.1"/>
    <property type="molecule type" value="Genomic_DNA"/>
</dbReference>
<dbReference type="PANTHER" id="PTHR46401:SF2">
    <property type="entry name" value="GLYCOSYLTRANSFERASE WBBK-RELATED"/>
    <property type="match status" value="1"/>
</dbReference>
<evidence type="ECO:0000259" key="4">
    <source>
        <dbReference type="Pfam" id="PF13439"/>
    </source>
</evidence>
<evidence type="ECO:0000259" key="3">
    <source>
        <dbReference type="Pfam" id="PF00534"/>
    </source>
</evidence>
<evidence type="ECO:0000256" key="2">
    <source>
        <dbReference type="ARBA" id="ARBA00022679"/>
    </source>
</evidence>
<dbReference type="GO" id="GO:0009103">
    <property type="term" value="P:lipopolysaccharide biosynthetic process"/>
    <property type="evidence" value="ECO:0007669"/>
    <property type="project" value="TreeGrafter"/>
</dbReference>
<reference evidence="5 6" key="2">
    <citation type="journal article" date="2016" name="Genome Announc.">
        <title>Draft Genome Sequence of a Versatile Hydrocarbon-Degrading Bacterium, Rhodococcus pyridinivorans Strain KG-16, Collected from Oil Fields in India.</title>
        <authorList>
            <person name="Aggarwal R.K."/>
            <person name="Dawar C."/>
            <person name="Phanindranath R."/>
            <person name="Mutnuri L."/>
            <person name="Dayal A.M."/>
        </authorList>
    </citation>
    <scope>NUCLEOTIDE SEQUENCE [LARGE SCALE GENOMIC DNA]</scope>
    <source>
        <strain evidence="5 6">KG-16</strain>
    </source>
</reference>
<evidence type="ECO:0000313" key="5">
    <source>
        <dbReference type="EMBL" id="KSZ60271.1"/>
    </source>
</evidence>
<proteinExistence type="predicted"/>
<dbReference type="Gene3D" id="3.40.50.2000">
    <property type="entry name" value="Glycogen Phosphorylase B"/>
    <property type="match status" value="2"/>
</dbReference>
<dbReference type="CDD" id="cd03809">
    <property type="entry name" value="GT4_MtfB-like"/>
    <property type="match status" value="1"/>
</dbReference>
<accession>A0A0V9UQN7</accession>